<dbReference type="Pfam" id="PF00732">
    <property type="entry name" value="GMC_oxred_N"/>
    <property type="match status" value="1"/>
</dbReference>
<gene>
    <name evidence="4" type="ORF">T310_8447</name>
</gene>
<dbReference type="GO" id="GO:0050660">
    <property type="term" value="F:flavin adenine dinucleotide binding"/>
    <property type="evidence" value="ECO:0007669"/>
    <property type="project" value="InterPro"/>
</dbReference>
<dbReference type="GO" id="GO:0016614">
    <property type="term" value="F:oxidoreductase activity, acting on CH-OH group of donors"/>
    <property type="evidence" value="ECO:0007669"/>
    <property type="project" value="InterPro"/>
</dbReference>
<sequence>MASIDTDSAAGLEDAVFDFVIVGGGTSGLVVANRLTEIPHVCVLVLEAGTNRLDDSRVTVPGLAAATYGDPDFDWDFRSVPQACFALYSGRTLGGSSAINLGMVVYPSKVGINAWKQLGNPGWGWDDLAPYIRKFHTATAPSEKVRCFFKDMKYDQRDQGSDGPVQVSFGDEYMPYHAAWLETFKNLGFSHTEDPINGAGTGPFVSPGSVDPVTHTRSHAGAAYFGESVHKRPNLRVVTGAFVEKLLLEKTGDSVVATAVQASKDGKTYKIAVTREVILAAGATQTPQLLELSGIGDADLLLAHSIDVLVDNKGVGENLQDHGIIAFGYEVADRMPSGDMARNPEVAAAAMAAYQKDGSGPLGMVPLVSAFLPCPDFPPEQRAQLLQQIEGTGKTAAQKKQYKVLRQLLQDPAEPSAQYIFAPFQLHPREGPSAKGIFGLGHPGYFVSVVCLLSHPFSRGSVHLQSADPSEPPAIDHGILRHPVDLELTARHSLWMEKIAETEPMASLLKKGGQRLHTPERLRLTDLGKTKELCKELVLSMYHFSGSCAMMPREDGGVVDPRLKVYGTANVRVVDASVFPLEPRGNIQATVYAVAEKAADIIKEDLTIKNDE</sequence>
<dbReference type="STRING" id="1408163.A0A0F4YHF3"/>
<dbReference type="OrthoDB" id="269227at2759"/>
<protein>
    <recommendedName>
        <fullName evidence="3">Glucose-methanol-choline oxidoreductase N-terminal domain-containing protein</fullName>
    </recommendedName>
</protein>
<dbReference type="EMBL" id="LASV01000601">
    <property type="protein sequence ID" value="KKA17609.1"/>
    <property type="molecule type" value="Genomic_DNA"/>
</dbReference>
<dbReference type="PANTHER" id="PTHR11552:SF210">
    <property type="entry name" value="GLUCOSE-METHANOL-CHOLINE OXIDOREDUCTASE N-TERMINAL DOMAIN-CONTAINING PROTEIN-RELATED"/>
    <property type="match status" value="1"/>
</dbReference>
<dbReference type="InterPro" id="IPR000172">
    <property type="entry name" value="GMC_OxRdtase_N"/>
</dbReference>
<feature type="domain" description="Glucose-methanol-choline oxidoreductase N-terminal" evidence="3">
    <location>
        <begin position="282"/>
        <end position="296"/>
    </location>
</feature>
<dbReference type="Gene3D" id="3.50.50.60">
    <property type="entry name" value="FAD/NAD(P)-binding domain"/>
    <property type="match status" value="1"/>
</dbReference>
<dbReference type="InterPro" id="IPR007867">
    <property type="entry name" value="GMC_OxRtase_C"/>
</dbReference>
<comment type="similarity">
    <text evidence="1">Belongs to the GMC oxidoreductase family.</text>
</comment>
<evidence type="ECO:0000313" key="5">
    <source>
        <dbReference type="Proteomes" id="UP000053958"/>
    </source>
</evidence>
<dbReference type="AlphaFoldDB" id="A0A0F4YHF3"/>
<feature type="binding site" evidence="2">
    <location>
        <begin position="26"/>
        <end position="27"/>
    </location>
    <ligand>
        <name>FAD</name>
        <dbReference type="ChEBI" id="CHEBI:57692"/>
    </ligand>
</feature>
<keyword evidence="5" id="KW-1185">Reference proteome</keyword>
<proteinExistence type="inferred from homology"/>
<dbReference type="PANTHER" id="PTHR11552">
    <property type="entry name" value="GLUCOSE-METHANOL-CHOLINE GMC OXIDOREDUCTASE"/>
    <property type="match status" value="1"/>
</dbReference>
<dbReference type="SUPFAM" id="SSF54373">
    <property type="entry name" value="FAD-linked reductases, C-terminal domain"/>
    <property type="match status" value="1"/>
</dbReference>
<keyword evidence="2" id="KW-0274">FAD</keyword>
<dbReference type="InterPro" id="IPR036188">
    <property type="entry name" value="FAD/NAD-bd_sf"/>
</dbReference>
<feature type="binding site" evidence="2">
    <location>
        <position position="243"/>
    </location>
    <ligand>
        <name>FAD</name>
        <dbReference type="ChEBI" id="CHEBI:57692"/>
    </ligand>
</feature>
<dbReference type="Pfam" id="PF05199">
    <property type="entry name" value="GMC_oxred_C"/>
    <property type="match status" value="1"/>
</dbReference>
<comment type="caution">
    <text evidence="4">The sequence shown here is derived from an EMBL/GenBank/DDBJ whole genome shotgun (WGS) entry which is preliminary data.</text>
</comment>
<dbReference type="PIRSF" id="PIRSF000137">
    <property type="entry name" value="Alcohol_oxidase"/>
    <property type="match status" value="1"/>
</dbReference>
<evidence type="ECO:0000256" key="2">
    <source>
        <dbReference type="PIRSR" id="PIRSR000137-2"/>
    </source>
</evidence>
<organism evidence="4 5">
    <name type="scientific">Rasamsonia emersonii (strain ATCC 16479 / CBS 393.64 / IMI 116815)</name>
    <dbReference type="NCBI Taxonomy" id="1408163"/>
    <lineage>
        <taxon>Eukaryota</taxon>
        <taxon>Fungi</taxon>
        <taxon>Dikarya</taxon>
        <taxon>Ascomycota</taxon>
        <taxon>Pezizomycotina</taxon>
        <taxon>Eurotiomycetes</taxon>
        <taxon>Eurotiomycetidae</taxon>
        <taxon>Eurotiales</taxon>
        <taxon>Trichocomaceae</taxon>
        <taxon>Rasamsonia</taxon>
    </lineage>
</organism>
<dbReference type="Proteomes" id="UP000053958">
    <property type="component" value="Unassembled WGS sequence"/>
</dbReference>
<evidence type="ECO:0000259" key="3">
    <source>
        <dbReference type="PROSITE" id="PS00624"/>
    </source>
</evidence>
<dbReference type="SUPFAM" id="SSF51905">
    <property type="entry name" value="FAD/NAD(P)-binding domain"/>
    <property type="match status" value="1"/>
</dbReference>
<dbReference type="InterPro" id="IPR012132">
    <property type="entry name" value="GMC_OxRdtase"/>
</dbReference>
<dbReference type="PROSITE" id="PS00624">
    <property type="entry name" value="GMC_OXRED_2"/>
    <property type="match status" value="1"/>
</dbReference>
<keyword evidence="2" id="KW-0285">Flavoprotein</keyword>
<evidence type="ECO:0000313" key="4">
    <source>
        <dbReference type="EMBL" id="KKA17609.1"/>
    </source>
</evidence>
<evidence type="ECO:0000256" key="1">
    <source>
        <dbReference type="ARBA" id="ARBA00010790"/>
    </source>
</evidence>
<reference evidence="4 5" key="1">
    <citation type="submission" date="2015-04" db="EMBL/GenBank/DDBJ databases">
        <authorList>
            <person name="Heijne W.H."/>
            <person name="Fedorova N.D."/>
            <person name="Nierman W.C."/>
            <person name="Vollebregt A.W."/>
            <person name="Zhao Z."/>
            <person name="Wu L."/>
            <person name="Kumar M."/>
            <person name="Stam H."/>
            <person name="van den Berg M.A."/>
            <person name="Pel H.J."/>
        </authorList>
    </citation>
    <scope>NUCLEOTIDE SEQUENCE [LARGE SCALE GENOMIC DNA]</scope>
    <source>
        <strain evidence="4 5">CBS 393.64</strain>
    </source>
</reference>
<comment type="cofactor">
    <cofactor evidence="2">
        <name>FAD</name>
        <dbReference type="ChEBI" id="CHEBI:57692"/>
    </cofactor>
</comment>
<name>A0A0F4YHF3_RASE3</name>
<dbReference type="GeneID" id="25320707"/>
<dbReference type="RefSeq" id="XP_013324221.1">
    <property type="nucleotide sequence ID" value="XM_013468767.1"/>
</dbReference>
<dbReference type="Gene3D" id="3.30.560.10">
    <property type="entry name" value="Glucose Oxidase, domain 3"/>
    <property type="match status" value="1"/>
</dbReference>
<accession>A0A0F4YHF3</accession>